<feature type="transmembrane region" description="Helical" evidence="19">
    <location>
        <begin position="56"/>
        <end position="76"/>
    </location>
</feature>
<feature type="transmembrane region" description="Helical" evidence="19">
    <location>
        <begin position="88"/>
        <end position="109"/>
    </location>
</feature>
<comment type="pathway">
    <text evidence="3 18">Phospholipid metabolism; CDP-diacylglycerol biosynthesis; CDP-diacylglycerol from sn-glycerol 3-phosphate: step 3/3.</text>
</comment>
<keyword evidence="10 18" id="KW-0808">Transferase</keyword>
<evidence type="ECO:0000256" key="6">
    <source>
        <dbReference type="ARBA" id="ARBA00012487"/>
    </source>
</evidence>
<feature type="transmembrane region" description="Helical" evidence="19">
    <location>
        <begin position="265"/>
        <end position="282"/>
    </location>
</feature>
<evidence type="ECO:0000256" key="10">
    <source>
        <dbReference type="ARBA" id="ARBA00022679"/>
    </source>
</evidence>
<reference evidence="20 21" key="1">
    <citation type="submission" date="2017-08" db="EMBL/GenBank/DDBJ databases">
        <title>Fine stratification of microbial communities through a metagenomic profile of the photic zone.</title>
        <authorList>
            <person name="Haro-Moreno J.M."/>
            <person name="Lopez-Perez M."/>
            <person name="De La Torre J."/>
            <person name="Picazo A."/>
            <person name="Camacho A."/>
            <person name="Rodriguez-Valera F."/>
        </authorList>
    </citation>
    <scope>NUCLEOTIDE SEQUENCE [LARGE SCALE GENOMIC DNA]</scope>
    <source>
        <strain evidence="20">MED-G28</strain>
    </source>
</reference>
<dbReference type="PROSITE" id="PS01315">
    <property type="entry name" value="CDS"/>
    <property type="match status" value="1"/>
</dbReference>
<keyword evidence="8" id="KW-1003">Cell membrane</keyword>
<comment type="catalytic activity">
    <reaction evidence="1 18">
        <text>a 1,2-diacyl-sn-glycero-3-phosphate + CTP + H(+) = a CDP-1,2-diacyl-sn-glycerol + diphosphate</text>
        <dbReference type="Rhea" id="RHEA:16229"/>
        <dbReference type="ChEBI" id="CHEBI:15378"/>
        <dbReference type="ChEBI" id="CHEBI:33019"/>
        <dbReference type="ChEBI" id="CHEBI:37563"/>
        <dbReference type="ChEBI" id="CHEBI:58332"/>
        <dbReference type="ChEBI" id="CHEBI:58608"/>
        <dbReference type="EC" id="2.7.7.41"/>
    </reaction>
</comment>
<feature type="transmembrane region" description="Helical" evidence="19">
    <location>
        <begin position="187"/>
        <end position="206"/>
    </location>
</feature>
<evidence type="ECO:0000313" key="21">
    <source>
        <dbReference type="Proteomes" id="UP000219329"/>
    </source>
</evidence>
<dbReference type="GO" id="GO:0016024">
    <property type="term" value="P:CDP-diacylglycerol biosynthetic process"/>
    <property type="evidence" value="ECO:0007669"/>
    <property type="project" value="UniProtKB-UniPathway"/>
</dbReference>
<dbReference type="InterPro" id="IPR000374">
    <property type="entry name" value="PC_trans"/>
</dbReference>
<evidence type="ECO:0000256" key="14">
    <source>
        <dbReference type="ARBA" id="ARBA00023098"/>
    </source>
</evidence>
<feature type="transmembrane region" description="Helical" evidence="19">
    <location>
        <begin position="121"/>
        <end position="139"/>
    </location>
</feature>
<organism evidence="20 21">
    <name type="scientific">OM182 bacterium MED-G28</name>
    <dbReference type="NCBI Taxonomy" id="1986256"/>
    <lineage>
        <taxon>Bacteria</taxon>
        <taxon>Pseudomonadati</taxon>
        <taxon>Pseudomonadota</taxon>
        <taxon>Gammaproteobacteria</taxon>
        <taxon>OMG group</taxon>
        <taxon>OM182 clade</taxon>
    </lineage>
</organism>
<dbReference type="Proteomes" id="UP000219329">
    <property type="component" value="Unassembled WGS sequence"/>
</dbReference>
<comment type="pathway">
    <text evidence="4">Lipid metabolism.</text>
</comment>
<keyword evidence="12 18" id="KW-0548">Nucleotidyltransferase</keyword>
<comment type="subcellular location">
    <subcellularLocation>
        <location evidence="2">Cell membrane</location>
        <topology evidence="2">Multi-pass membrane protein</topology>
    </subcellularLocation>
</comment>
<keyword evidence="11 18" id="KW-0812">Transmembrane</keyword>
<evidence type="ECO:0000256" key="1">
    <source>
        <dbReference type="ARBA" id="ARBA00001698"/>
    </source>
</evidence>
<evidence type="ECO:0000313" key="20">
    <source>
        <dbReference type="EMBL" id="PDH35431.1"/>
    </source>
</evidence>
<comment type="similarity">
    <text evidence="5 18">Belongs to the CDS family.</text>
</comment>
<comment type="caution">
    <text evidence="20">The sequence shown here is derived from an EMBL/GenBank/DDBJ whole genome shotgun (WGS) entry which is preliminary data.</text>
</comment>
<evidence type="ECO:0000256" key="8">
    <source>
        <dbReference type="ARBA" id="ARBA00022475"/>
    </source>
</evidence>
<evidence type="ECO:0000256" key="4">
    <source>
        <dbReference type="ARBA" id="ARBA00005189"/>
    </source>
</evidence>
<proteinExistence type="inferred from homology"/>
<evidence type="ECO:0000256" key="7">
    <source>
        <dbReference type="ARBA" id="ARBA00019373"/>
    </source>
</evidence>
<evidence type="ECO:0000256" key="16">
    <source>
        <dbReference type="ARBA" id="ARBA00023209"/>
    </source>
</evidence>
<protein>
    <recommendedName>
        <fullName evidence="7 18">Phosphatidate cytidylyltransferase</fullName>
        <ecNumber evidence="6 18">2.7.7.41</ecNumber>
    </recommendedName>
</protein>
<evidence type="ECO:0000256" key="11">
    <source>
        <dbReference type="ARBA" id="ARBA00022692"/>
    </source>
</evidence>
<evidence type="ECO:0000256" key="3">
    <source>
        <dbReference type="ARBA" id="ARBA00005119"/>
    </source>
</evidence>
<evidence type="ECO:0000256" key="15">
    <source>
        <dbReference type="ARBA" id="ARBA00023136"/>
    </source>
</evidence>
<dbReference type="Pfam" id="PF01148">
    <property type="entry name" value="CTP_transf_1"/>
    <property type="match status" value="1"/>
</dbReference>
<dbReference type="PANTHER" id="PTHR46382:SF1">
    <property type="entry name" value="PHOSPHATIDATE CYTIDYLYLTRANSFERASE"/>
    <property type="match status" value="1"/>
</dbReference>
<evidence type="ECO:0000256" key="5">
    <source>
        <dbReference type="ARBA" id="ARBA00010185"/>
    </source>
</evidence>
<evidence type="ECO:0000256" key="9">
    <source>
        <dbReference type="ARBA" id="ARBA00022516"/>
    </source>
</evidence>
<dbReference type="GO" id="GO:0005886">
    <property type="term" value="C:plasma membrane"/>
    <property type="evidence" value="ECO:0007669"/>
    <property type="project" value="UniProtKB-SubCell"/>
</dbReference>
<keyword evidence="17" id="KW-1208">Phospholipid metabolism</keyword>
<evidence type="ECO:0000256" key="18">
    <source>
        <dbReference type="RuleBase" id="RU003938"/>
    </source>
</evidence>
<evidence type="ECO:0000256" key="13">
    <source>
        <dbReference type="ARBA" id="ARBA00022989"/>
    </source>
</evidence>
<dbReference type="GO" id="GO:0004605">
    <property type="term" value="F:phosphatidate cytidylyltransferase activity"/>
    <property type="evidence" value="ECO:0007669"/>
    <property type="project" value="UniProtKB-EC"/>
</dbReference>
<keyword evidence="16" id="KW-0594">Phospholipid biosynthesis</keyword>
<sequence>MLKQRIITAILLAFAFIIVTILFSPFVFSLLITLIVLIAAWEWGGLIGLSRENSKVSYLATLAVMIIALFPFLGIYPEVEMISSDRVLIVLGLGVLFWALAFLMLLGYPENSARWNDKSKIAFMGLMALLPAWAGIIQLKYLNPMGYLVLVLVIMVAAADIGAYFAGKKFGRRKLAPALSPNKSWEGVWGGLVGCLLLGLSLIVLVNNYVLELSFQKAAVLMVLSLCVTLFDVIGDLLESMLKRNQHIKDSGSILPGHGGILDRIDGLLAVTPLFVITFLIIS</sequence>
<keyword evidence="15 19" id="KW-0472">Membrane</keyword>
<keyword evidence="14" id="KW-0443">Lipid metabolism</keyword>
<dbReference type="AlphaFoldDB" id="A0A2A5WGA9"/>
<keyword evidence="13 19" id="KW-1133">Transmembrane helix</keyword>
<feature type="transmembrane region" description="Helical" evidence="19">
    <location>
        <begin position="218"/>
        <end position="238"/>
    </location>
</feature>
<keyword evidence="9" id="KW-0444">Lipid biosynthesis</keyword>
<dbReference type="EC" id="2.7.7.41" evidence="6 18"/>
<feature type="transmembrane region" description="Helical" evidence="19">
    <location>
        <begin position="145"/>
        <end position="166"/>
    </location>
</feature>
<feature type="transmembrane region" description="Helical" evidence="19">
    <location>
        <begin position="7"/>
        <end position="24"/>
    </location>
</feature>
<evidence type="ECO:0000256" key="12">
    <source>
        <dbReference type="ARBA" id="ARBA00022695"/>
    </source>
</evidence>
<dbReference type="UniPathway" id="UPA00557">
    <property type="reaction ID" value="UER00614"/>
</dbReference>
<evidence type="ECO:0000256" key="17">
    <source>
        <dbReference type="ARBA" id="ARBA00023264"/>
    </source>
</evidence>
<name>A0A2A5WGA9_9GAMM</name>
<evidence type="ECO:0000256" key="2">
    <source>
        <dbReference type="ARBA" id="ARBA00004651"/>
    </source>
</evidence>
<gene>
    <name evidence="20" type="ORF">CNF02_01595</name>
</gene>
<dbReference type="PANTHER" id="PTHR46382">
    <property type="entry name" value="PHOSPHATIDATE CYTIDYLYLTRANSFERASE"/>
    <property type="match status" value="1"/>
</dbReference>
<accession>A0A2A5WGA9</accession>
<evidence type="ECO:0000256" key="19">
    <source>
        <dbReference type="SAM" id="Phobius"/>
    </source>
</evidence>
<dbReference type="EMBL" id="NTJZ01000001">
    <property type="protein sequence ID" value="PDH35431.1"/>
    <property type="molecule type" value="Genomic_DNA"/>
</dbReference>